<protein>
    <submittedName>
        <fullName evidence="2">Uncharacterized protein</fullName>
    </submittedName>
</protein>
<reference evidence="2 3" key="2">
    <citation type="journal article" date="2013" name="Genome Biol. Evol.">
        <title>Genome sequencing of Giardia lamblia genotypes A2 and B isolates (DH and GS) and comparative analysis with the genomes of genotypes A1 and E (WB and Pig).</title>
        <authorList>
            <person name="Adam R.D."/>
            <person name="Dahlstrom E.W."/>
            <person name="Martens C.A."/>
            <person name="Bruno D.P."/>
            <person name="Barbian K.D."/>
            <person name="Ricklefs S.M."/>
            <person name="Hernandez M.M."/>
            <person name="Narla N.P."/>
            <person name="Patel R.B."/>
            <person name="Porcella S.F."/>
            <person name="Nash T.E."/>
        </authorList>
    </citation>
    <scope>NUCLEOTIDE SEQUENCE [LARGE SCALE GENOMIC DNA]</scope>
    <source>
        <strain evidence="2 3">DH</strain>
    </source>
</reference>
<organism evidence="2 3">
    <name type="scientific">Giardia intestinalis</name>
    <name type="common">Giardia lamblia</name>
    <dbReference type="NCBI Taxonomy" id="5741"/>
    <lineage>
        <taxon>Eukaryota</taxon>
        <taxon>Metamonada</taxon>
        <taxon>Diplomonadida</taxon>
        <taxon>Hexamitidae</taxon>
        <taxon>Giardiinae</taxon>
        <taxon>Giardia</taxon>
    </lineage>
</organism>
<comment type="caution">
    <text evidence="2">The sequence shown here is derived from an EMBL/GenBank/DDBJ whole genome shotgun (WGS) entry which is preliminary data.</text>
</comment>
<evidence type="ECO:0000256" key="1">
    <source>
        <dbReference type="SAM" id="MobiDB-lite"/>
    </source>
</evidence>
<feature type="region of interest" description="Disordered" evidence="1">
    <location>
        <begin position="99"/>
        <end position="123"/>
    </location>
</feature>
<sequence>MCGVLTEEERALKEKGGSIMAQTRGTCPGCHETRHDRHVPVPPRLGECNAGWRSDQPGDQSRARHKRKAVDVGVIQQPHGYHSEKVRKYRDVLDHLQDGRLPSPQAHEGLKESSGARRGLSGPRCPCSNLAPRDSSCQHLLTTKWTRCGTRVTMAEKACCPRTTVGRTPRGNRGDYHHSQRAAAIEGLPAPRGSSDQR</sequence>
<gene>
    <name evidence="2" type="ORF">DHA2_153823</name>
</gene>
<reference evidence="3" key="1">
    <citation type="submission" date="2012-02" db="EMBL/GenBank/DDBJ databases">
        <title>Genome sequencing of Giardia lamblia Genotypes A2 and B isolates (DH and GS) and comparative analysis with the genomes of Genotypes A1 and E (WB and Pig).</title>
        <authorList>
            <person name="Adam R."/>
            <person name="Dahlstrom E."/>
            <person name="Martens C."/>
            <person name="Bruno D."/>
            <person name="Barbian K."/>
            <person name="Porcella S.F."/>
            <person name="Nash T."/>
        </authorList>
    </citation>
    <scope>NUCLEOTIDE SEQUENCE</scope>
    <source>
        <strain evidence="3">DH</strain>
    </source>
</reference>
<dbReference type="VEuPathDB" id="GiardiaDB:DHA2_153823"/>
<dbReference type="EMBL" id="AHGT01000160">
    <property type="protein sequence ID" value="ESU34754.1"/>
    <property type="molecule type" value="Genomic_DNA"/>
</dbReference>
<dbReference type="AlphaFoldDB" id="V6T7P6"/>
<name>V6T7P6_GIAIN</name>
<dbReference type="Proteomes" id="UP000018320">
    <property type="component" value="Unassembled WGS sequence"/>
</dbReference>
<evidence type="ECO:0000313" key="3">
    <source>
        <dbReference type="Proteomes" id="UP000018320"/>
    </source>
</evidence>
<accession>V6T7P6</accession>
<evidence type="ECO:0000313" key="2">
    <source>
        <dbReference type="EMBL" id="ESU34754.1"/>
    </source>
</evidence>
<proteinExistence type="predicted"/>
<feature type="region of interest" description="Disordered" evidence="1">
    <location>
        <begin position="162"/>
        <end position="198"/>
    </location>
</feature>
<feature type="region of interest" description="Disordered" evidence="1">
    <location>
        <begin position="34"/>
        <end position="68"/>
    </location>
</feature>